<evidence type="ECO:0000313" key="2">
    <source>
        <dbReference type="EMBL" id="WXB16354.1"/>
    </source>
</evidence>
<gene>
    <name evidence="2" type="ORF">LZC94_03540</name>
</gene>
<accession>A0ABZ2LZI0</accession>
<evidence type="ECO:0000313" key="3">
    <source>
        <dbReference type="Proteomes" id="UP001370348"/>
    </source>
</evidence>
<sequence>MPRRASQKAVQISMWMPLAYLERADVTATRLSRPGFVVTRTDIFRMALARGLDAAEAESDGGRDGDELERCDPVEQGPDAELD</sequence>
<proteinExistence type="predicted"/>
<keyword evidence="3" id="KW-1185">Reference proteome</keyword>
<organism evidence="2 3">
    <name type="scientific">Pendulispora albinea</name>
    <dbReference type="NCBI Taxonomy" id="2741071"/>
    <lineage>
        <taxon>Bacteria</taxon>
        <taxon>Pseudomonadati</taxon>
        <taxon>Myxococcota</taxon>
        <taxon>Myxococcia</taxon>
        <taxon>Myxococcales</taxon>
        <taxon>Sorangiineae</taxon>
        <taxon>Pendulisporaceae</taxon>
        <taxon>Pendulispora</taxon>
    </lineage>
</organism>
<name>A0ABZ2LZI0_9BACT</name>
<protein>
    <submittedName>
        <fullName evidence="2">Uncharacterized protein</fullName>
    </submittedName>
</protein>
<evidence type="ECO:0000256" key="1">
    <source>
        <dbReference type="SAM" id="MobiDB-lite"/>
    </source>
</evidence>
<feature type="compositionally biased region" description="Basic and acidic residues" evidence="1">
    <location>
        <begin position="60"/>
        <end position="73"/>
    </location>
</feature>
<dbReference type="RefSeq" id="WP_394825979.1">
    <property type="nucleotide sequence ID" value="NZ_CP089984.1"/>
</dbReference>
<dbReference type="EMBL" id="CP089984">
    <property type="protein sequence ID" value="WXB16354.1"/>
    <property type="molecule type" value="Genomic_DNA"/>
</dbReference>
<feature type="region of interest" description="Disordered" evidence="1">
    <location>
        <begin position="54"/>
        <end position="83"/>
    </location>
</feature>
<dbReference type="Proteomes" id="UP001370348">
    <property type="component" value="Chromosome"/>
</dbReference>
<reference evidence="2 3" key="1">
    <citation type="submission" date="2021-12" db="EMBL/GenBank/DDBJ databases">
        <title>Discovery of the Pendulisporaceae a myxobacterial family with distinct sporulation behavior and unique specialized metabolism.</title>
        <authorList>
            <person name="Garcia R."/>
            <person name="Popoff A."/>
            <person name="Bader C.D."/>
            <person name="Loehr J."/>
            <person name="Walesch S."/>
            <person name="Walt C."/>
            <person name="Boldt J."/>
            <person name="Bunk B."/>
            <person name="Haeckl F.J.F.P.J."/>
            <person name="Gunesch A.P."/>
            <person name="Birkelbach J."/>
            <person name="Nuebel U."/>
            <person name="Pietschmann T."/>
            <person name="Bach T."/>
            <person name="Mueller R."/>
        </authorList>
    </citation>
    <scope>NUCLEOTIDE SEQUENCE [LARGE SCALE GENOMIC DNA]</scope>
    <source>
        <strain evidence="2 3">MSr11954</strain>
    </source>
</reference>